<organism evidence="1 2">
    <name type="scientific">Larinioides sclopetarius</name>
    <dbReference type="NCBI Taxonomy" id="280406"/>
    <lineage>
        <taxon>Eukaryota</taxon>
        <taxon>Metazoa</taxon>
        <taxon>Ecdysozoa</taxon>
        <taxon>Arthropoda</taxon>
        <taxon>Chelicerata</taxon>
        <taxon>Arachnida</taxon>
        <taxon>Araneae</taxon>
        <taxon>Araneomorphae</taxon>
        <taxon>Entelegynae</taxon>
        <taxon>Araneoidea</taxon>
        <taxon>Araneidae</taxon>
        <taxon>Larinioides</taxon>
    </lineage>
</organism>
<protein>
    <submittedName>
        <fullName evidence="1">Uncharacterized protein</fullName>
    </submittedName>
</protein>
<dbReference type="Proteomes" id="UP001497382">
    <property type="component" value="Unassembled WGS sequence"/>
</dbReference>
<comment type="caution">
    <text evidence="1">The sequence shown here is derived from an EMBL/GenBank/DDBJ whole genome shotgun (WGS) entry which is preliminary data.</text>
</comment>
<dbReference type="AlphaFoldDB" id="A0AAV1Z812"/>
<name>A0AAV1Z812_9ARAC</name>
<accession>A0AAV1Z812</accession>
<evidence type="ECO:0000313" key="1">
    <source>
        <dbReference type="EMBL" id="CAL1267837.1"/>
    </source>
</evidence>
<evidence type="ECO:0000313" key="2">
    <source>
        <dbReference type="Proteomes" id="UP001497382"/>
    </source>
</evidence>
<dbReference type="EMBL" id="CAXIEN010000030">
    <property type="protein sequence ID" value="CAL1267837.1"/>
    <property type="molecule type" value="Genomic_DNA"/>
</dbReference>
<keyword evidence="2" id="KW-1185">Reference proteome</keyword>
<reference evidence="1 2" key="1">
    <citation type="submission" date="2024-04" db="EMBL/GenBank/DDBJ databases">
        <authorList>
            <person name="Rising A."/>
            <person name="Reimegard J."/>
            <person name="Sonavane S."/>
            <person name="Akerstrom W."/>
            <person name="Nylinder S."/>
            <person name="Hedman E."/>
            <person name="Kallberg Y."/>
        </authorList>
    </citation>
    <scope>NUCLEOTIDE SEQUENCE [LARGE SCALE GENOMIC DNA]</scope>
</reference>
<proteinExistence type="predicted"/>
<sequence>MNFQKKNNKKRKKDAGFMISHTGKIIRILLQWKVFFFCFLMV</sequence>
<gene>
    <name evidence="1" type="ORF">LARSCL_LOCUS3860</name>
</gene>